<reference evidence="5" key="1">
    <citation type="submission" date="2022-01" db="EMBL/GenBank/DDBJ databases">
        <authorList>
            <person name="Braso-Vives M."/>
        </authorList>
    </citation>
    <scope>NUCLEOTIDE SEQUENCE</scope>
</reference>
<sequence>MASRGGGKGLTPYQGKRRCFGEFRCPECDRSWVSANSWADMGQECQTCKINVYPHSQKKLEKPEGLDSVIDTSKHHPQHLCEKCKKLGRYCRDSKYY</sequence>
<dbReference type="AlphaFoldDB" id="A0A8J9W3A0"/>
<evidence type="ECO:0000256" key="3">
    <source>
        <dbReference type="ARBA" id="ARBA00022833"/>
    </source>
</evidence>
<dbReference type="EMBL" id="OV696686">
    <property type="protein sequence ID" value="CAH1230746.1"/>
    <property type="molecule type" value="Genomic_DNA"/>
</dbReference>
<dbReference type="SMART" id="SM01328">
    <property type="entry name" value="zf-3CxxC"/>
    <property type="match status" value="1"/>
</dbReference>
<protein>
    <submittedName>
        <fullName evidence="5">ZCCHC24 protein</fullName>
    </submittedName>
</protein>
<name>A0A8J9W3A0_BRALA</name>
<keyword evidence="3" id="KW-0862">Zinc</keyword>
<dbReference type="InterPro" id="IPR057809">
    <property type="entry name" value="ZCCHC24_C"/>
</dbReference>
<evidence type="ECO:0000256" key="1">
    <source>
        <dbReference type="ARBA" id="ARBA00022723"/>
    </source>
</evidence>
<proteinExistence type="predicted"/>
<dbReference type="InterPro" id="IPR033446">
    <property type="entry name" value="ZCCHC24_Znf-3CxxC"/>
</dbReference>
<evidence type="ECO:0000313" key="5">
    <source>
        <dbReference type="EMBL" id="CAH1230746.1"/>
    </source>
</evidence>
<dbReference type="Pfam" id="PF23490">
    <property type="entry name" value="ZCCHC24_C"/>
    <property type="match status" value="1"/>
</dbReference>
<evidence type="ECO:0000313" key="6">
    <source>
        <dbReference type="Proteomes" id="UP000838412"/>
    </source>
</evidence>
<evidence type="ECO:0000259" key="4">
    <source>
        <dbReference type="SMART" id="SM01328"/>
    </source>
</evidence>
<keyword evidence="1" id="KW-0479">Metal-binding</keyword>
<keyword evidence="2" id="KW-0863">Zinc-finger</keyword>
<accession>A0A8J9W3A0</accession>
<keyword evidence="6" id="KW-1185">Reference proteome</keyword>
<feature type="domain" description="3CxxC-type" evidence="4">
    <location>
        <begin position="18"/>
        <end position="87"/>
    </location>
</feature>
<dbReference type="InterPro" id="IPR027377">
    <property type="entry name" value="ZAR1/RTP1-5-like_Znf-3CxxC"/>
</dbReference>
<dbReference type="GO" id="GO:0008270">
    <property type="term" value="F:zinc ion binding"/>
    <property type="evidence" value="ECO:0007669"/>
    <property type="project" value="UniProtKB-KW"/>
</dbReference>
<evidence type="ECO:0000256" key="2">
    <source>
        <dbReference type="ARBA" id="ARBA00022771"/>
    </source>
</evidence>
<dbReference type="Pfam" id="PF17180">
    <property type="entry name" value="Zn_ribbon_3CxxC_2"/>
    <property type="match status" value="1"/>
</dbReference>
<gene>
    <name evidence="5" type="primary">ZCCHC24</name>
    <name evidence="5" type="ORF">BLAG_LOCUS1133</name>
</gene>
<dbReference type="OrthoDB" id="10038672at2759"/>
<organism evidence="5 6">
    <name type="scientific">Branchiostoma lanceolatum</name>
    <name type="common">Common lancelet</name>
    <name type="synonym">Amphioxus lanceolatum</name>
    <dbReference type="NCBI Taxonomy" id="7740"/>
    <lineage>
        <taxon>Eukaryota</taxon>
        <taxon>Metazoa</taxon>
        <taxon>Chordata</taxon>
        <taxon>Cephalochordata</taxon>
        <taxon>Leptocardii</taxon>
        <taxon>Amphioxiformes</taxon>
        <taxon>Branchiostomatidae</taxon>
        <taxon>Branchiostoma</taxon>
    </lineage>
</organism>
<dbReference type="Proteomes" id="UP000838412">
    <property type="component" value="Chromosome 1"/>
</dbReference>